<evidence type="ECO:0000313" key="1">
    <source>
        <dbReference type="EMBL" id="GAH23973.1"/>
    </source>
</evidence>
<reference evidence="1" key="1">
    <citation type="journal article" date="2014" name="Front. Microbiol.">
        <title>High frequency of phylogenetically diverse reductive dehalogenase-homologous genes in deep subseafloor sedimentary metagenomes.</title>
        <authorList>
            <person name="Kawai M."/>
            <person name="Futagami T."/>
            <person name="Toyoda A."/>
            <person name="Takaki Y."/>
            <person name="Nishi S."/>
            <person name="Hori S."/>
            <person name="Arai W."/>
            <person name="Tsubouchi T."/>
            <person name="Morono Y."/>
            <person name="Uchiyama I."/>
            <person name="Ito T."/>
            <person name="Fujiyama A."/>
            <person name="Inagaki F."/>
            <person name="Takami H."/>
        </authorList>
    </citation>
    <scope>NUCLEOTIDE SEQUENCE</scope>
    <source>
        <strain evidence="1">Expedition CK06-06</strain>
    </source>
</reference>
<sequence>MSNLSTELFFQKSDVAELNSMLLFDYEHSFKKYYNNEKKSNFHLRYFKWFDHSKFDMTENTFLNEFEQHFYKFVFK</sequence>
<dbReference type="AlphaFoldDB" id="X1FTA8"/>
<protein>
    <submittedName>
        <fullName evidence="1">Uncharacterized protein</fullName>
    </submittedName>
</protein>
<dbReference type="EMBL" id="BARU01002083">
    <property type="protein sequence ID" value="GAH23973.1"/>
    <property type="molecule type" value="Genomic_DNA"/>
</dbReference>
<proteinExistence type="predicted"/>
<accession>X1FTA8</accession>
<gene>
    <name evidence="1" type="ORF">S03H2_05076</name>
</gene>
<organism evidence="1">
    <name type="scientific">marine sediment metagenome</name>
    <dbReference type="NCBI Taxonomy" id="412755"/>
    <lineage>
        <taxon>unclassified sequences</taxon>
        <taxon>metagenomes</taxon>
        <taxon>ecological metagenomes</taxon>
    </lineage>
</organism>
<comment type="caution">
    <text evidence="1">The sequence shown here is derived from an EMBL/GenBank/DDBJ whole genome shotgun (WGS) entry which is preliminary data.</text>
</comment>
<name>X1FTA8_9ZZZZ</name>